<dbReference type="GO" id="GO:0016491">
    <property type="term" value="F:oxidoreductase activity"/>
    <property type="evidence" value="ECO:0007669"/>
    <property type="project" value="UniProtKB-KW"/>
</dbReference>
<evidence type="ECO:0000313" key="7">
    <source>
        <dbReference type="Proteomes" id="UP000824596"/>
    </source>
</evidence>
<dbReference type="SUPFAM" id="SSF50129">
    <property type="entry name" value="GroES-like"/>
    <property type="match status" value="1"/>
</dbReference>
<keyword evidence="2" id="KW-0479">Metal-binding</keyword>
<keyword evidence="4" id="KW-0560">Oxidoreductase</keyword>
<evidence type="ECO:0000256" key="2">
    <source>
        <dbReference type="ARBA" id="ARBA00022723"/>
    </source>
</evidence>
<dbReference type="Gene3D" id="3.90.180.10">
    <property type="entry name" value="Medium-chain alcohol dehydrogenases, catalytic domain"/>
    <property type="match status" value="2"/>
</dbReference>
<keyword evidence="3" id="KW-0862">Zinc</keyword>
<dbReference type="PANTHER" id="PTHR42813">
    <property type="entry name" value="ZINC-TYPE ALCOHOL DEHYDROGENASE-LIKE"/>
    <property type="match status" value="1"/>
</dbReference>
<dbReference type="RefSeq" id="XP_044724906.1">
    <property type="nucleotide sequence ID" value="XM_044858506.1"/>
</dbReference>
<dbReference type="InterPro" id="IPR013154">
    <property type="entry name" value="ADH-like_N"/>
</dbReference>
<keyword evidence="7" id="KW-1185">Reference proteome</keyword>
<dbReference type="SUPFAM" id="SSF51735">
    <property type="entry name" value="NAD(P)-binding Rossmann-fold domains"/>
    <property type="match status" value="1"/>
</dbReference>
<reference evidence="6" key="1">
    <citation type="submission" date="2021-09" db="EMBL/GenBank/DDBJ databases">
        <title>A high-quality genome of the endoparasitic fungus Hirsutella rhossiliensis with a comparison of Hirsutella genomes reveals transposable elements contributing to genome size variation.</title>
        <authorList>
            <person name="Lin R."/>
            <person name="Jiao Y."/>
            <person name="Sun X."/>
            <person name="Ling J."/>
            <person name="Xie B."/>
            <person name="Cheng X."/>
        </authorList>
    </citation>
    <scope>NUCLEOTIDE SEQUENCE</scope>
    <source>
        <strain evidence="6">HR02</strain>
    </source>
</reference>
<dbReference type="InterPro" id="IPR036291">
    <property type="entry name" value="NAD(P)-bd_dom_sf"/>
</dbReference>
<name>A0A9P8N4C1_9HYPO</name>
<evidence type="ECO:0000259" key="5">
    <source>
        <dbReference type="Pfam" id="PF08240"/>
    </source>
</evidence>
<evidence type="ECO:0000256" key="3">
    <source>
        <dbReference type="ARBA" id="ARBA00022833"/>
    </source>
</evidence>
<dbReference type="Pfam" id="PF08240">
    <property type="entry name" value="ADH_N"/>
    <property type="match status" value="1"/>
</dbReference>
<dbReference type="Gene3D" id="3.40.50.720">
    <property type="entry name" value="NAD(P)-binding Rossmann-like Domain"/>
    <property type="match status" value="1"/>
</dbReference>
<dbReference type="InterPro" id="IPR011032">
    <property type="entry name" value="GroES-like_sf"/>
</dbReference>
<dbReference type="OrthoDB" id="3941538at2759"/>
<evidence type="ECO:0000256" key="4">
    <source>
        <dbReference type="ARBA" id="ARBA00023002"/>
    </source>
</evidence>
<dbReference type="GO" id="GO:0008270">
    <property type="term" value="F:zinc ion binding"/>
    <property type="evidence" value="ECO:0007669"/>
    <property type="project" value="InterPro"/>
</dbReference>
<dbReference type="InterPro" id="IPR002328">
    <property type="entry name" value="ADH_Zn_CS"/>
</dbReference>
<dbReference type="Proteomes" id="UP000824596">
    <property type="component" value="Unassembled WGS sequence"/>
</dbReference>
<accession>A0A9P8N4C1</accession>
<gene>
    <name evidence="6" type="ORF">HRG_00035</name>
</gene>
<sequence length="420" mass="45861">MASQAAYVAEKAVGHGDNAVTQQDVSNYEQTGADQTMKALVWMGKNKVEMADVPRPQILEDGDVILKVTGSTVCGSDLHLLHGTVIELAKGDVLGHEFCGVVDRVGPGVRRVQPGRRYVASFQIACGDCFFCKQKLSSQCEKTNSNSAAKAMYGGRTAGMFGYSHFTALYLSDVLSTSYNCVKDTAVYPKDQVAIFGAGPIGQMCGVFALAEGASKLIFVDTEPRLSYVAAHLPAEHRDKLELVDYKKLSHGVTARETVVSRLKELCGGRGPDVALECAAGEYAKGWLHWLEMATGVETDTSEILNEMIEGVRNYGRCGVTGVYVGYTNHFNVGSLMQRGIRLIGNGQAPVHKYWDELLRMIQEGKLDPLPMVSHRVRLEDLDKVYYKFEAREEGMQKVYVETKFSAPAAPGCPALTTYS</sequence>
<dbReference type="PROSITE" id="PS00059">
    <property type="entry name" value="ADH_ZINC"/>
    <property type="match status" value="1"/>
</dbReference>
<evidence type="ECO:0000256" key="1">
    <source>
        <dbReference type="ARBA" id="ARBA00001947"/>
    </source>
</evidence>
<protein>
    <submittedName>
        <fullName evidence="6">Alcohol dehydrogenase groES-like domain-containing protein</fullName>
    </submittedName>
</protein>
<organism evidence="6 7">
    <name type="scientific">Hirsutella rhossiliensis</name>
    <dbReference type="NCBI Taxonomy" id="111463"/>
    <lineage>
        <taxon>Eukaryota</taxon>
        <taxon>Fungi</taxon>
        <taxon>Dikarya</taxon>
        <taxon>Ascomycota</taxon>
        <taxon>Pezizomycotina</taxon>
        <taxon>Sordariomycetes</taxon>
        <taxon>Hypocreomycetidae</taxon>
        <taxon>Hypocreales</taxon>
        <taxon>Ophiocordycipitaceae</taxon>
        <taxon>Hirsutella</taxon>
    </lineage>
</organism>
<dbReference type="PANTHER" id="PTHR42813:SF1">
    <property type="entry name" value="DEHYDROGENASE, PUTATIVE (AFU_ORTHOLOGUE AFUA_5G03930)-RELATED"/>
    <property type="match status" value="1"/>
</dbReference>
<comment type="caution">
    <text evidence="6">The sequence shown here is derived from an EMBL/GenBank/DDBJ whole genome shotgun (WGS) entry which is preliminary data.</text>
</comment>
<evidence type="ECO:0000313" key="6">
    <source>
        <dbReference type="EMBL" id="KAH0967393.1"/>
    </source>
</evidence>
<feature type="domain" description="Alcohol dehydrogenase-like N-terminal" evidence="5">
    <location>
        <begin position="61"/>
        <end position="159"/>
    </location>
</feature>
<comment type="cofactor">
    <cofactor evidence="1">
        <name>Zn(2+)</name>
        <dbReference type="ChEBI" id="CHEBI:29105"/>
    </cofactor>
</comment>
<dbReference type="GeneID" id="68349164"/>
<dbReference type="AlphaFoldDB" id="A0A9P8N4C1"/>
<proteinExistence type="predicted"/>
<dbReference type="EMBL" id="JAIZPD010000001">
    <property type="protein sequence ID" value="KAH0967393.1"/>
    <property type="molecule type" value="Genomic_DNA"/>
</dbReference>